<feature type="region of interest" description="Disordered" evidence="1">
    <location>
        <begin position="649"/>
        <end position="686"/>
    </location>
</feature>
<evidence type="ECO:0000256" key="1">
    <source>
        <dbReference type="SAM" id="MobiDB-lite"/>
    </source>
</evidence>
<dbReference type="SUPFAM" id="SSF50249">
    <property type="entry name" value="Nucleic acid-binding proteins"/>
    <property type="match status" value="2"/>
</dbReference>
<feature type="compositionally biased region" description="Low complexity" evidence="1">
    <location>
        <begin position="663"/>
        <end position="679"/>
    </location>
</feature>
<dbReference type="PANTHER" id="PTHR11289:SF0">
    <property type="entry name" value="BREAST CANCER TYPE 2 SUSCEPTIBILITY PROTEIN"/>
    <property type="match status" value="1"/>
</dbReference>
<dbReference type="InterPro" id="IPR012340">
    <property type="entry name" value="NA-bd_OB-fold"/>
</dbReference>
<dbReference type="PANTHER" id="PTHR11289">
    <property type="entry name" value="BREAST CANCER TYPE 2 SUSCEPTIBILITY PROTEIN BRCA2"/>
    <property type="match status" value="1"/>
</dbReference>
<evidence type="ECO:0000313" key="5">
    <source>
        <dbReference type="Proteomes" id="UP000703661"/>
    </source>
</evidence>
<dbReference type="EMBL" id="JAAAID010000088">
    <property type="protein sequence ID" value="KAG0022753.1"/>
    <property type="molecule type" value="Genomic_DNA"/>
</dbReference>
<proteinExistence type="predicted"/>
<feature type="region of interest" description="Disordered" evidence="1">
    <location>
        <begin position="226"/>
        <end position="298"/>
    </location>
</feature>
<sequence length="1484" mass="161733">MDSPSAGVQWSQSLETPVKKRMESGGAGNSPKNSIIQRLRGLQPSGPFDESVTAVEGWSALLETPPRKVTKDKGLEPDQRISDDILDKLRGNPPLSRLSNIHAPNHASQDDSFHSASSSIVSETDEYQRELHGEPRGYPNNGAIALNEDTDMSTQECYRSDSESTFEFNPKLEDNTLDVPFISQDADVGLTLPSSLVHELERESLSIGSQTFQSQIFPESQSDVFASMPSSELNDDALGESSGASQQQFQRLTGVSTDNNSNLNGSPLASRKPTQVEPNQDVDSSQANVLDTARDFRSQDLNTRDMRIESWAASLPRDGGQDVELGVRQEALLGPDSQHGEEPVELLSDDDFGNIRFSQLDDGFNAIPEATQRPQRGSPVVVKTAANHPHADEGSWLSTSASMLGDMSNNINRPSYADDRKVQPSNMSGGFATAGGKKLAPLSKAALARVANLFEEDDSPSFNRGLQPSIPESDIPANVDAPISFTGFQTAGKKALLPISDTAREKIAFLFEDEDLDINPSRMTARNSGGVSSKPAYSKSVPLGPKNIQHQQIGGFTSGSGKKLAEPSKDIFEKWSKRFAEDDDTDLAMPRATAELGQPGHSIQPPVSRTQPMGFTGFSSGTGRALAPVSKAAQDRALSFLELDEPSMTAPEVRKNLPTQGFSSSSSSSISSNSGSSGSTNGKILPGISGSRISNITGAGLSKSTHQPVVSSHMNNLKLKSIRSTSTGPPSLSGIMKPLYKSRATFKSPLAFKPPLKKAVSNLENEIPANGRDNGGNNDTPISSEINSTKNPVSTKRLPNRRSTLHPNARPTLAEPPNLTFAQPMRVDAVTPSYTPLFDFQSLGKRSKLREVLGPPRQHSVEELLDLGVPHDAIRMTLASAQSYRFDNWGVDEAYQGLTTRGAVPHLLSNVWLKNHYGLIVWKLACYVRSWPEHFISSKATLSSPKMSPLPWFSPTKVLDQLAYRYEREVNRAERSALRRIVEGDDSAAKHMVLCIASITREYSEEINQDVWRVTVTDGWYVLPATLDACLIRVLERGKRLKVGSKLHVCRAKLSGAENGVAILELAGAGALTTSVSIVLQANSTKLAGWDTKLGFQRTPLLWTTYLGSILPEGGLVPGLDVIVLRKYPVTYLETLADGTTKIKRTAREEEKAVEAHREQIQKQYQDIVLQVEREFGIGSQADQGMIQEQIQSRAGELLQAGITTRNVMPFFSIRVGNYVSDDAKYSGNGQNQEALVTFWHSDHTPYQEGHRVRMTSLMAKKAGRETGIEDVMSLTGTRMTTVREMPTDPEALLLTNYRPREIILCSDVGHLYQGAEIDMAVVILAFNETIVNSNKVYFIATDASKQLVLVEHQLSSTSSGADCQLPSFLKVRSRILMANARFKLRDHRLGLDIVSSLQTYTQVSLAPPPIAVPGIGHVPGVGAPTIPRGTSGWPAYAQSSLHLLNDLCNKPGINNAGEKKDEETLLELMAKANTILERMRPSF</sequence>
<feature type="domain" description="Breast cancer type 2 susceptibility protein helical" evidence="3">
    <location>
        <begin position="890"/>
        <end position="972"/>
    </location>
</feature>
<feature type="compositionally biased region" description="Basic and acidic residues" evidence="1">
    <location>
        <begin position="67"/>
        <end position="90"/>
    </location>
</feature>
<dbReference type="GO" id="GO:0006355">
    <property type="term" value="P:regulation of DNA-templated transcription"/>
    <property type="evidence" value="ECO:0007669"/>
    <property type="project" value="TreeGrafter"/>
</dbReference>
<evidence type="ECO:0000259" key="2">
    <source>
        <dbReference type="Pfam" id="PF09103"/>
    </source>
</evidence>
<feature type="compositionally biased region" description="Polar residues" evidence="1">
    <location>
        <begin position="775"/>
        <end position="794"/>
    </location>
</feature>
<comment type="caution">
    <text evidence="4">The sequence shown here is derived from an EMBL/GenBank/DDBJ whole genome shotgun (WGS) entry which is preliminary data.</text>
</comment>
<dbReference type="Pfam" id="PF09103">
    <property type="entry name" value="BRCA-2_OB1"/>
    <property type="match status" value="1"/>
</dbReference>
<evidence type="ECO:0000259" key="3">
    <source>
        <dbReference type="Pfam" id="PF09169"/>
    </source>
</evidence>
<feature type="compositionally biased region" description="Basic and acidic residues" evidence="1">
    <location>
        <begin position="126"/>
        <end position="135"/>
    </location>
</feature>
<dbReference type="GO" id="GO:0000724">
    <property type="term" value="P:double-strand break repair via homologous recombination"/>
    <property type="evidence" value="ECO:0007669"/>
    <property type="project" value="InterPro"/>
</dbReference>
<keyword evidence="5" id="KW-1185">Reference proteome</keyword>
<dbReference type="Gene3D" id="2.40.50.140">
    <property type="entry name" value="Nucleic acid-binding proteins"/>
    <property type="match status" value="2"/>
</dbReference>
<dbReference type="InterPro" id="IPR015525">
    <property type="entry name" value="BRCA2"/>
</dbReference>
<feature type="region of interest" description="Disordered" evidence="1">
    <location>
        <begin position="67"/>
        <end position="142"/>
    </location>
</feature>
<feature type="domain" description="BRCA2 OB1" evidence="2">
    <location>
        <begin position="976"/>
        <end position="1098"/>
    </location>
</feature>
<dbReference type="InterPro" id="IPR015252">
    <property type="entry name" value="BRCA2_hlx"/>
</dbReference>
<gene>
    <name evidence="4" type="primary">BRCA2</name>
    <name evidence="4" type="ORF">BGZ80_011233</name>
</gene>
<dbReference type="InterPro" id="IPR015187">
    <property type="entry name" value="BRCA2_OB_1"/>
</dbReference>
<dbReference type="Proteomes" id="UP000703661">
    <property type="component" value="Unassembled WGS sequence"/>
</dbReference>
<dbReference type="Pfam" id="PF09169">
    <property type="entry name" value="BRCA-2_helical"/>
    <property type="match status" value="1"/>
</dbReference>
<protein>
    <submittedName>
        <fullName evidence="4">Breast cancer 2, early onset</fullName>
    </submittedName>
</protein>
<organism evidence="4 5">
    <name type="scientific">Entomortierella chlamydospora</name>
    <dbReference type="NCBI Taxonomy" id="101097"/>
    <lineage>
        <taxon>Eukaryota</taxon>
        <taxon>Fungi</taxon>
        <taxon>Fungi incertae sedis</taxon>
        <taxon>Mucoromycota</taxon>
        <taxon>Mortierellomycotina</taxon>
        <taxon>Mortierellomycetes</taxon>
        <taxon>Mortierellales</taxon>
        <taxon>Mortierellaceae</taxon>
        <taxon>Entomortierella</taxon>
    </lineage>
</organism>
<feature type="compositionally biased region" description="Polar residues" evidence="1">
    <location>
        <begin position="1"/>
        <end position="15"/>
    </location>
</feature>
<feature type="compositionally biased region" description="Polar residues" evidence="1">
    <location>
        <begin position="242"/>
        <end position="289"/>
    </location>
</feature>
<feature type="region of interest" description="Disordered" evidence="1">
    <location>
        <begin position="766"/>
        <end position="817"/>
    </location>
</feature>
<accession>A0A9P6T3W2</accession>
<name>A0A9P6T3W2_9FUNG</name>
<evidence type="ECO:0000313" key="4">
    <source>
        <dbReference type="EMBL" id="KAG0022753.1"/>
    </source>
</evidence>
<reference evidence="4" key="1">
    <citation type="journal article" date="2020" name="Fungal Divers.">
        <title>Resolving the Mortierellaceae phylogeny through synthesis of multi-gene phylogenetics and phylogenomics.</title>
        <authorList>
            <person name="Vandepol N."/>
            <person name="Liber J."/>
            <person name="Desiro A."/>
            <person name="Na H."/>
            <person name="Kennedy M."/>
            <person name="Barry K."/>
            <person name="Grigoriev I.V."/>
            <person name="Miller A.N."/>
            <person name="O'Donnell K."/>
            <person name="Stajich J.E."/>
            <person name="Bonito G."/>
        </authorList>
    </citation>
    <scope>NUCLEOTIDE SEQUENCE</scope>
    <source>
        <strain evidence="4">NRRL 2769</strain>
    </source>
</reference>
<dbReference type="InterPro" id="IPR036315">
    <property type="entry name" value="BRCA2_hlx_sf"/>
</dbReference>
<feature type="region of interest" description="Disordered" evidence="1">
    <location>
        <begin position="1"/>
        <end position="35"/>
    </location>
</feature>
<dbReference type="SUPFAM" id="SSF81872">
    <property type="entry name" value="BRCA2 helical domain"/>
    <property type="match status" value="1"/>
</dbReference>